<organism evidence="3">
    <name type="scientific">Chromera velia CCMP2878</name>
    <dbReference type="NCBI Taxonomy" id="1169474"/>
    <lineage>
        <taxon>Eukaryota</taxon>
        <taxon>Sar</taxon>
        <taxon>Alveolata</taxon>
        <taxon>Colpodellida</taxon>
        <taxon>Chromeraceae</taxon>
        <taxon>Chromera</taxon>
    </lineage>
</organism>
<dbReference type="AlphaFoldDB" id="A0A0G4HRE8"/>
<gene>
    <name evidence="3" type="ORF">Cvel_8106</name>
</gene>
<feature type="transmembrane region" description="Helical" evidence="2">
    <location>
        <begin position="163"/>
        <end position="183"/>
    </location>
</feature>
<feature type="compositionally biased region" description="Basic and acidic residues" evidence="1">
    <location>
        <begin position="1"/>
        <end position="21"/>
    </location>
</feature>
<evidence type="ECO:0000256" key="1">
    <source>
        <dbReference type="SAM" id="MobiDB-lite"/>
    </source>
</evidence>
<keyword evidence="2" id="KW-0472">Membrane</keyword>
<feature type="transmembrane region" description="Helical" evidence="2">
    <location>
        <begin position="189"/>
        <end position="212"/>
    </location>
</feature>
<evidence type="ECO:0000313" key="3">
    <source>
        <dbReference type="EMBL" id="CEM46969.1"/>
    </source>
</evidence>
<protein>
    <submittedName>
        <fullName evidence="3">Uncharacterized protein</fullName>
    </submittedName>
</protein>
<reference evidence="3" key="1">
    <citation type="submission" date="2014-11" db="EMBL/GenBank/DDBJ databases">
        <authorList>
            <person name="Otto D Thomas"/>
            <person name="Naeem Raeece"/>
        </authorList>
    </citation>
    <scope>NUCLEOTIDE SEQUENCE</scope>
</reference>
<accession>A0A0G4HRE8</accession>
<name>A0A0G4HRE8_9ALVE</name>
<dbReference type="EMBL" id="CDMZ01003604">
    <property type="protein sequence ID" value="CEM46969.1"/>
    <property type="molecule type" value="Genomic_DNA"/>
</dbReference>
<dbReference type="VEuPathDB" id="CryptoDB:Cvel_8106"/>
<sequence>MAHQYEDDIERQNTAHDEEVARNAQQEEYSRAGMYASSQPAQQPYTDYNAQGGVATGQPVPGQPQVYGQKAAPQVVVTGVPEAYPQHPQRVVAVIAEIEVPPDVNVQKCAVAYQLSGGVQCLAIVDLVFGFFWFLYPGLWFLFFLSFLSLLGFFGARLYNNPLIWGYIGYLTIMLGFKIYLFVLSVSFGFILSAILWMLNAVVQMWVIWVVVRFTRAVSALNGSELRFLKEGGRPGKVSRFILY</sequence>
<feature type="transmembrane region" description="Helical" evidence="2">
    <location>
        <begin position="139"/>
        <end position="156"/>
    </location>
</feature>
<keyword evidence="2" id="KW-1133">Transmembrane helix</keyword>
<proteinExistence type="predicted"/>
<evidence type="ECO:0000256" key="2">
    <source>
        <dbReference type="SAM" id="Phobius"/>
    </source>
</evidence>
<feature type="region of interest" description="Disordered" evidence="1">
    <location>
        <begin position="1"/>
        <end position="54"/>
    </location>
</feature>
<feature type="compositionally biased region" description="Polar residues" evidence="1">
    <location>
        <begin position="36"/>
        <end position="49"/>
    </location>
</feature>
<keyword evidence="2" id="KW-0812">Transmembrane</keyword>